<organism evidence="4 5">
    <name type="scientific">Hydnum rufescens UP504</name>
    <dbReference type="NCBI Taxonomy" id="1448309"/>
    <lineage>
        <taxon>Eukaryota</taxon>
        <taxon>Fungi</taxon>
        <taxon>Dikarya</taxon>
        <taxon>Basidiomycota</taxon>
        <taxon>Agaricomycotina</taxon>
        <taxon>Agaricomycetes</taxon>
        <taxon>Cantharellales</taxon>
        <taxon>Hydnaceae</taxon>
        <taxon>Hydnum</taxon>
    </lineage>
</organism>
<dbReference type="InterPro" id="IPR022577">
    <property type="entry name" value="TBCD_C"/>
</dbReference>
<dbReference type="GO" id="GO:0005096">
    <property type="term" value="F:GTPase activator activity"/>
    <property type="evidence" value="ECO:0007669"/>
    <property type="project" value="InterPro"/>
</dbReference>
<dbReference type="OrthoDB" id="1735853at2759"/>
<sequence length="1169" mass="130837">MEEEENRQFAKFDRGDEFLEILTSLLPLDLWTQPTGEEDNDESEKFTKLHWILAEYQEQSYLMDPYLERMILPTINTFRAFASDLSHVTHEPSFSTRVSRLSLLIYGYLKTRGYKTIVRFFPHQVEDLSIALACVNMSGSQMQHPSLWHLRYVILLWLSLICMIPFDLDRFDEDHASESTASKVENVGKLHLPRAGLEGDAAALLLARLYARKDTCALFPNFLVWATASLASDADIFLAIGLLHVVGEICKCGSRQQLASNREAMNRVIGEIQHNDTLTANTFVRKWLAKLRGRLSLLYLPPRPLHTRVKGLQLEPTPLSRTHFKLKGRILTGDFSAGSAQIVASSDDRVEIPLEVEEDIEEIFRLLEDRDTVVRWSAAKGLARISEHLPRGFVDQVFDTVLSLFSIHTLELDGELDIPANAESTWHGACLACAEFARRGLISNTRLPDLMNWMSRALYFDVRKGAHSVGSSVRDAAAYVLWALARAQDPQSMQPFVSDLAHRLAALSVYDREIHIRRAASAAFQENVGRQRMFPHGIDVLRKTDFYAVSVRRTAFLSAAPQVAEHEEYRSAFIDHLINISIRHWDPAMRSISAQSLRALCELDLRTLGPSVASRLVPLLRSNETNDVHGALLSLSELASAYGNRSEPLDGERLQIFWSLGHLPQGVLRKYGNELILAALCQVIANSLSLQALQLPHSENLWKPPIDQSLKHRETVVQEAAAEAMAALSKLTLCDQHVKIAVQDFPKGQPSQQQSLARSLGVLSYSSFPHGVGLATRCLLDALDAQSVNFSRNVEARRNAYNSLSNILVSSSSEVLLELSADRVREIYRSFIDGLKDYTIDERGDVGSWIRIASLRGLGTTSQRLMSDSGLRPLEDWLPPSLYHEAFSGILKQGSERLDNVRQEAGQQVVALLRMAPTEGLSSVDWIPAGHDLMCQLFLEEEASWVQATMIYSKMVRLIDVEPYRKPILHGIVLSIGSRVESTNRPAAESLGAFASSAPLSNQNASKLSLPDLINEIVELAQRNYSNNNLFIPALRSLEIIISGNAGQRLAETNRGIDSYRKVLNIGCKNADKFKNVPRILASLKLTVSMLRIRPLKQDVIKFIHVFLNHRFPTIRTTAAEILFMALQTDDLVPAENEAEDILLETVWSSSSPDAYLDATDAIIHALET</sequence>
<protein>
    <recommendedName>
        <fullName evidence="6">Tubulin-specific chaperone D</fullName>
    </recommendedName>
</protein>
<name>A0A9P6B2T1_9AGAM</name>
<feature type="domain" description="Tubulin-folding cofactor D C-terminal" evidence="2">
    <location>
        <begin position="884"/>
        <end position="1079"/>
    </location>
</feature>
<comment type="caution">
    <text evidence="4">The sequence shown here is derived from an EMBL/GenBank/DDBJ whole genome shotgun (WGS) entry which is preliminary data.</text>
</comment>
<keyword evidence="5" id="KW-1185">Reference proteome</keyword>
<dbReference type="Pfam" id="PF12612">
    <property type="entry name" value="TFCD_C"/>
    <property type="match status" value="1"/>
</dbReference>
<dbReference type="InterPro" id="IPR016024">
    <property type="entry name" value="ARM-type_fold"/>
</dbReference>
<dbReference type="InterPro" id="IPR011989">
    <property type="entry name" value="ARM-like"/>
</dbReference>
<dbReference type="Pfam" id="PF25767">
    <property type="entry name" value="ARM_TBCD_2nd"/>
    <property type="match status" value="1"/>
</dbReference>
<dbReference type="PANTHER" id="PTHR12658">
    <property type="entry name" value="BETA-TUBULIN COFACTOR D"/>
    <property type="match status" value="1"/>
</dbReference>
<reference evidence="4" key="1">
    <citation type="journal article" date="2020" name="Nat. Commun.">
        <title>Large-scale genome sequencing of mycorrhizal fungi provides insights into the early evolution of symbiotic traits.</title>
        <authorList>
            <person name="Miyauchi S."/>
            <person name="Kiss E."/>
            <person name="Kuo A."/>
            <person name="Drula E."/>
            <person name="Kohler A."/>
            <person name="Sanchez-Garcia M."/>
            <person name="Morin E."/>
            <person name="Andreopoulos B."/>
            <person name="Barry K.W."/>
            <person name="Bonito G."/>
            <person name="Buee M."/>
            <person name="Carver A."/>
            <person name="Chen C."/>
            <person name="Cichocki N."/>
            <person name="Clum A."/>
            <person name="Culley D."/>
            <person name="Crous P.W."/>
            <person name="Fauchery L."/>
            <person name="Girlanda M."/>
            <person name="Hayes R.D."/>
            <person name="Keri Z."/>
            <person name="LaButti K."/>
            <person name="Lipzen A."/>
            <person name="Lombard V."/>
            <person name="Magnuson J."/>
            <person name="Maillard F."/>
            <person name="Murat C."/>
            <person name="Nolan M."/>
            <person name="Ohm R.A."/>
            <person name="Pangilinan J."/>
            <person name="Pereira M.F."/>
            <person name="Perotto S."/>
            <person name="Peter M."/>
            <person name="Pfister S."/>
            <person name="Riley R."/>
            <person name="Sitrit Y."/>
            <person name="Stielow J.B."/>
            <person name="Szollosi G."/>
            <person name="Zifcakova L."/>
            <person name="Stursova M."/>
            <person name="Spatafora J.W."/>
            <person name="Tedersoo L."/>
            <person name="Vaario L.M."/>
            <person name="Yamada A."/>
            <person name="Yan M."/>
            <person name="Wang P."/>
            <person name="Xu J."/>
            <person name="Bruns T."/>
            <person name="Baldrian P."/>
            <person name="Vilgalys R."/>
            <person name="Dunand C."/>
            <person name="Henrissat B."/>
            <person name="Grigoriev I.V."/>
            <person name="Hibbett D."/>
            <person name="Nagy L.G."/>
            <person name="Martin F.M."/>
        </authorList>
    </citation>
    <scope>NUCLEOTIDE SEQUENCE</scope>
    <source>
        <strain evidence="4">UP504</strain>
    </source>
</reference>
<keyword evidence="1" id="KW-0143">Chaperone</keyword>
<evidence type="ECO:0000313" key="4">
    <source>
        <dbReference type="EMBL" id="KAF9516500.1"/>
    </source>
</evidence>
<evidence type="ECO:0000313" key="5">
    <source>
        <dbReference type="Proteomes" id="UP000886523"/>
    </source>
</evidence>
<feature type="domain" description="Tubulin-folding cofactor D ARM repeats" evidence="3">
    <location>
        <begin position="284"/>
        <end position="538"/>
    </location>
</feature>
<evidence type="ECO:0008006" key="6">
    <source>
        <dbReference type="Google" id="ProtNLM"/>
    </source>
</evidence>
<dbReference type="SUPFAM" id="SSF48371">
    <property type="entry name" value="ARM repeat"/>
    <property type="match status" value="2"/>
</dbReference>
<dbReference type="InterPro" id="IPR033162">
    <property type="entry name" value="TBCD"/>
</dbReference>
<dbReference type="GO" id="GO:0048487">
    <property type="term" value="F:beta-tubulin binding"/>
    <property type="evidence" value="ECO:0007669"/>
    <property type="project" value="InterPro"/>
</dbReference>
<accession>A0A9P6B2T1</accession>
<dbReference type="GO" id="GO:0007023">
    <property type="term" value="P:post-chaperonin tubulin folding pathway"/>
    <property type="evidence" value="ECO:0007669"/>
    <property type="project" value="InterPro"/>
</dbReference>
<proteinExistence type="predicted"/>
<dbReference type="EMBL" id="MU128939">
    <property type="protein sequence ID" value="KAF9516500.1"/>
    <property type="molecule type" value="Genomic_DNA"/>
</dbReference>
<dbReference type="Pfam" id="PF23579">
    <property type="entry name" value="ARM_TBCD"/>
    <property type="match status" value="1"/>
</dbReference>
<dbReference type="PANTHER" id="PTHR12658:SF0">
    <property type="entry name" value="TUBULIN-SPECIFIC CHAPERONE D"/>
    <property type="match status" value="1"/>
</dbReference>
<dbReference type="Proteomes" id="UP000886523">
    <property type="component" value="Unassembled WGS sequence"/>
</dbReference>
<dbReference type="InterPro" id="IPR058033">
    <property type="entry name" value="ARM_TBCD_2nd"/>
</dbReference>
<evidence type="ECO:0000259" key="3">
    <source>
        <dbReference type="Pfam" id="PF25767"/>
    </source>
</evidence>
<dbReference type="Gene3D" id="1.25.10.10">
    <property type="entry name" value="Leucine-rich Repeat Variant"/>
    <property type="match status" value="2"/>
</dbReference>
<evidence type="ECO:0000259" key="2">
    <source>
        <dbReference type="Pfam" id="PF12612"/>
    </source>
</evidence>
<dbReference type="GO" id="GO:0007021">
    <property type="term" value="P:tubulin complex assembly"/>
    <property type="evidence" value="ECO:0007669"/>
    <property type="project" value="InterPro"/>
</dbReference>
<dbReference type="GO" id="GO:0000226">
    <property type="term" value="P:microtubule cytoskeleton organization"/>
    <property type="evidence" value="ECO:0007669"/>
    <property type="project" value="TreeGrafter"/>
</dbReference>
<dbReference type="AlphaFoldDB" id="A0A9P6B2T1"/>
<evidence type="ECO:0000256" key="1">
    <source>
        <dbReference type="ARBA" id="ARBA00023186"/>
    </source>
</evidence>
<gene>
    <name evidence="4" type="ORF">BS47DRAFT_1483982</name>
</gene>